<protein>
    <submittedName>
        <fullName evidence="3">RxLR effector candidate</fullName>
    </submittedName>
</protein>
<feature type="non-terminal residue" evidence="3">
    <location>
        <position position="1"/>
    </location>
</feature>
<gene>
    <name evidence="3" type="primary">RxLL3</name>
</gene>
<dbReference type="EMBL" id="HE574770">
    <property type="protein sequence ID" value="CCC55848.1"/>
    <property type="molecule type" value="mRNA"/>
</dbReference>
<feature type="coiled-coil region" evidence="1">
    <location>
        <begin position="266"/>
        <end position="293"/>
    </location>
</feature>
<proteinExistence type="evidence at transcript level"/>
<dbReference type="AlphaFoldDB" id="G3C9S2"/>
<evidence type="ECO:0000256" key="1">
    <source>
        <dbReference type="SAM" id="Coils"/>
    </source>
</evidence>
<feature type="compositionally biased region" description="Polar residues" evidence="2">
    <location>
        <begin position="9"/>
        <end position="18"/>
    </location>
</feature>
<feature type="region of interest" description="Disordered" evidence="2">
    <location>
        <begin position="49"/>
        <end position="80"/>
    </location>
</feature>
<keyword evidence="1" id="KW-0175">Coiled coil</keyword>
<sequence length="370" mass="42886">DNDDKTIAHDNSSSSRLNENPLDGHSLLELQESATVNDTNRVDQLNEARGPTAHMSGLRQVHPESMSGLRQVHPEPMSGLRPLRPEFMPVLRQMHPKAMFSALRLDKYMKGKLDFKTAIGLRSWMGYARTYREHGQKKCWYKTEKVFIMLVQKRPVNEVLRLLWDTNKHEEYHTLQVMLAQSRFSALRESMNQQWLVSETSPETVFWLLGVGKKFIADDPDVYHWLWYCDLFRKKNGDAAFRAVEIVKSLQKKDTLGNLLLYGAYFKLVKYKAERLRDLMDEMEKELYDQMIKVKKMTPLSAYFSLQASMEDDLLGLKKTDLRLCALKAFTLAFESSKGKYIAAKDAFENKPRQVILELLESISTPLPEL</sequence>
<evidence type="ECO:0000256" key="2">
    <source>
        <dbReference type="SAM" id="MobiDB-lite"/>
    </source>
</evidence>
<accession>G3C9S2</accession>
<feature type="region of interest" description="Disordered" evidence="2">
    <location>
        <begin position="1"/>
        <end position="22"/>
    </location>
</feature>
<evidence type="ECO:0000313" key="3">
    <source>
        <dbReference type="EMBL" id="CCC55848.1"/>
    </source>
</evidence>
<organism evidence="3">
    <name type="scientific">Hyaloperonospora arabidopsidis (strain Emoy2)</name>
    <name type="common">Downy mildew agent</name>
    <name type="synonym">Peronospora arabidopsidis</name>
    <dbReference type="NCBI Taxonomy" id="559515"/>
    <lineage>
        <taxon>Eukaryota</taxon>
        <taxon>Sar</taxon>
        <taxon>Stramenopiles</taxon>
        <taxon>Oomycota</taxon>
        <taxon>Peronosporomycetes</taxon>
        <taxon>Peronosporales</taxon>
        <taxon>Peronosporaceae</taxon>
        <taxon>Hyaloperonospora</taxon>
    </lineage>
</organism>
<reference evidence="3" key="1">
    <citation type="journal article" date="2011" name="PLoS Pathog.">
        <title>Multiple candidate effectors from the oomycete pathogen Hyaloperonospora arabidopsidis suppress host plant immunity.</title>
        <authorList>
            <person name="Fabro G."/>
            <person name="Steinbrenner J."/>
            <person name="Coates M."/>
            <person name="Ishaque N."/>
            <person name="Baxter L."/>
            <person name="Studholme D.J."/>
            <person name="Koerner E."/>
            <person name="Allen R."/>
            <person name="Piquerez S.J.M."/>
            <person name="Rougon-Cardoso A."/>
            <person name="Greenshields D."/>
            <person name="Lei R."/>
            <person name="Badel J.L."/>
            <person name="Caillaud M.C."/>
            <person name="Van den Ackerveken G."/>
            <person name="Parker J.E."/>
            <person name="Beynon J."/>
            <person name="Jones J.D.G."/>
        </authorList>
    </citation>
    <scope>NUCLEOTIDE SEQUENCE</scope>
    <source>
        <strain evidence="3">Emoy2</strain>
        <tissue evidence="3">Conidiospore</tissue>
    </source>
</reference>
<name>G3C9S2_HYAAE</name>